<proteinExistence type="predicted"/>
<dbReference type="Gene3D" id="1.20.1740.10">
    <property type="entry name" value="Amino acid/polyamine transporter I"/>
    <property type="match status" value="1"/>
</dbReference>
<dbReference type="EMBL" id="FONR01000046">
    <property type="protein sequence ID" value="SFH12083.1"/>
    <property type="molecule type" value="Genomic_DNA"/>
</dbReference>
<evidence type="ECO:0000313" key="2">
    <source>
        <dbReference type="Proteomes" id="UP000181942"/>
    </source>
</evidence>
<name>A0A1I2XF30_9ACTN</name>
<reference evidence="1 2" key="1">
    <citation type="submission" date="2016-10" db="EMBL/GenBank/DDBJ databases">
        <authorList>
            <person name="de Groot N.N."/>
        </authorList>
    </citation>
    <scope>NUCLEOTIDE SEQUENCE [LARGE SCALE GENOMIC DNA]</scope>
    <source>
        <strain evidence="1 2">OK461</strain>
    </source>
</reference>
<sequence length="51" mass="4658">MISLGSVIGAGIFAALGPAAGAAGSGLLLALALAAVVSYSNATSSARLAAL</sequence>
<dbReference type="AlphaFoldDB" id="A0A1I2XF30"/>
<organism evidence="1 2">
    <name type="scientific">Streptomyces mirabilis</name>
    <dbReference type="NCBI Taxonomy" id="68239"/>
    <lineage>
        <taxon>Bacteria</taxon>
        <taxon>Bacillati</taxon>
        <taxon>Actinomycetota</taxon>
        <taxon>Actinomycetes</taxon>
        <taxon>Kitasatosporales</taxon>
        <taxon>Streptomycetaceae</taxon>
        <taxon>Streptomyces</taxon>
    </lineage>
</organism>
<evidence type="ECO:0000313" key="1">
    <source>
        <dbReference type="EMBL" id="SFH12083.1"/>
    </source>
</evidence>
<accession>A0A1I2XF30</accession>
<protein>
    <submittedName>
        <fullName evidence="1">Basic amino acid/polyamine antiporter, APA family</fullName>
    </submittedName>
</protein>
<gene>
    <name evidence="1" type="ORF">SAMN02787118_14627</name>
</gene>
<dbReference type="Proteomes" id="UP000181942">
    <property type="component" value="Unassembled WGS sequence"/>
</dbReference>